<dbReference type="Proteomes" id="UP000030428">
    <property type="component" value="Unassembled WGS sequence"/>
</dbReference>
<keyword evidence="3" id="KW-1185">Reference proteome</keyword>
<dbReference type="GO" id="GO:0006508">
    <property type="term" value="P:proteolysis"/>
    <property type="evidence" value="ECO:0007669"/>
    <property type="project" value="InterPro"/>
</dbReference>
<dbReference type="InterPro" id="IPR011600">
    <property type="entry name" value="Pept_C14_caspase"/>
</dbReference>
<name>A0A4E0QKW1_9GAMM</name>
<dbReference type="GO" id="GO:0004197">
    <property type="term" value="F:cysteine-type endopeptidase activity"/>
    <property type="evidence" value="ECO:0007669"/>
    <property type="project" value="InterPro"/>
</dbReference>
<dbReference type="GO" id="GO:0005737">
    <property type="term" value="C:cytoplasm"/>
    <property type="evidence" value="ECO:0007669"/>
    <property type="project" value="TreeGrafter"/>
</dbReference>
<sequence length="106" mass="12019">MNKILPKIIAIIFLFFISISTLAAGKHALLIAIQDYSKTTFNSLKGPANDLKLTQGVLRERFGFVEHDFIILKDEKATHTGIEKAFNVLSDRIKPNDFVYIFYSGR</sequence>
<evidence type="ECO:0000313" key="2">
    <source>
        <dbReference type="EMBL" id="TGO01898.1"/>
    </source>
</evidence>
<accession>A0A4E0QKW1</accession>
<gene>
    <name evidence="2" type="ORF">PN36_34620</name>
</gene>
<dbReference type="PANTHER" id="PTHR48104:SF30">
    <property type="entry name" value="METACASPASE-1"/>
    <property type="match status" value="1"/>
</dbReference>
<dbReference type="EMBL" id="JSZA02000389">
    <property type="protein sequence ID" value="TGO01898.1"/>
    <property type="molecule type" value="Genomic_DNA"/>
</dbReference>
<dbReference type="PANTHER" id="PTHR48104">
    <property type="entry name" value="METACASPASE-4"/>
    <property type="match status" value="1"/>
</dbReference>
<feature type="domain" description="Peptidase C14 caspase" evidence="1">
    <location>
        <begin position="26"/>
        <end position="105"/>
    </location>
</feature>
<organism evidence="2 3">
    <name type="scientific">Candidatus Thiomargarita nelsonii</name>
    <dbReference type="NCBI Taxonomy" id="1003181"/>
    <lineage>
        <taxon>Bacteria</taxon>
        <taxon>Pseudomonadati</taxon>
        <taxon>Pseudomonadota</taxon>
        <taxon>Gammaproteobacteria</taxon>
        <taxon>Thiotrichales</taxon>
        <taxon>Thiotrichaceae</taxon>
        <taxon>Thiomargarita</taxon>
    </lineage>
</organism>
<comment type="caution">
    <text evidence="2">The sequence shown here is derived from an EMBL/GenBank/DDBJ whole genome shotgun (WGS) entry which is preliminary data.</text>
</comment>
<dbReference type="Gene3D" id="3.40.50.1460">
    <property type="match status" value="1"/>
</dbReference>
<dbReference type="AlphaFoldDB" id="A0A4E0QKW1"/>
<protein>
    <recommendedName>
        <fullName evidence="1">Peptidase C14 caspase domain-containing protein</fullName>
    </recommendedName>
</protein>
<evidence type="ECO:0000313" key="3">
    <source>
        <dbReference type="Proteomes" id="UP000030428"/>
    </source>
</evidence>
<dbReference type="InterPro" id="IPR050452">
    <property type="entry name" value="Metacaspase"/>
</dbReference>
<proteinExistence type="predicted"/>
<evidence type="ECO:0000259" key="1">
    <source>
        <dbReference type="Pfam" id="PF00656"/>
    </source>
</evidence>
<reference evidence="2 3" key="1">
    <citation type="journal article" date="2016" name="Front. Microbiol.">
        <title>Single-Cell (Meta-)Genomics of a Dimorphic Candidatus Thiomargarita nelsonii Reveals Genomic Plasticity.</title>
        <authorList>
            <person name="Flood B.E."/>
            <person name="Fliss P."/>
            <person name="Jones D.S."/>
            <person name="Dick G.J."/>
            <person name="Jain S."/>
            <person name="Kaster A.K."/>
            <person name="Winkel M."/>
            <person name="Mussmann M."/>
            <person name="Bailey J."/>
        </authorList>
    </citation>
    <scope>NUCLEOTIDE SEQUENCE [LARGE SCALE GENOMIC DNA]</scope>
    <source>
        <strain evidence="2">Hydrate Ridge</strain>
    </source>
</reference>
<dbReference type="Pfam" id="PF00656">
    <property type="entry name" value="Peptidase_C14"/>
    <property type="match status" value="1"/>
</dbReference>